<evidence type="ECO:0000313" key="1">
    <source>
        <dbReference type="EMBL" id="RIE03619.1"/>
    </source>
</evidence>
<sequence>MLGDTARTIDNYTPYMARKKAIVEERIESFKAKLEKHFDWNWDNIFSSLGSIAFAPTSSVMWITHGAKIAFDGKTKVTGADDDTINEAYLVNRLKTITKDFQSLKEGYSAMPGGSLQPDDPGAAKLVGDAEAIESLLRQVSDQIDSTELREALHDYVQTVIDRNGHIMTYNATAVLLLQTINEQQELESAIKRFNQQMIGMMTEVSPEHTGFVARMYFDAIAQIFEMLYLTTRAYNFWALEHIQLSDVLGGSVKEVTYAGLLSAQNRILGLYKDAVGHFGTNCSYFPANQQKGISFKLTPLQLGFMKTNYEAMVNIPLQKHEADAKSPFAGLANVRITKVRCFLNGAKVKPGAPNSEVLLNITHSGQEQLISRDNAIYDFHHDKREVPFRYDLNDATIVIDGSFGESLQGEKTPYALFGPYTTWKIEVDKSFRSRIDLSELEEVTLEFHGTCYSFHT</sequence>
<gene>
    <name evidence="1" type="ORF">D3H35_10615</name>
</gene>
<proteinExistence type="predicted"/>
<organism evidence="1 2">
    <name type="scientific">Cohnella faecalis</name>
    <dbReference type="NCBI Taxonomy" id="2315694"/>
    <lineage>
        <taxon>Bacteria</taxon>
        <taxon>Bacillati</taxon>
        <taxon>Bacillota</taxon>
        <taxon>Bacilli</taxon>
        <taxon>Bacillales</taxon>
        <taxon>Paenibacillaceae</taxon>
        <taxon>Cohnella</taxon>
    </lineage>
</organism>
<dbReference type="EMBL" id="QXJM01000034">
    <property type="protein sequence ID" value="RIE03619.1"/>
    <property type="molecule type" value="Genomic_DNA"/>
</dbReference>
<comment type="caution">
    <text evidence="1">The sequence shown here is derived from an EMBL/GenBank/DDBJ whole genome shotgun (WGS) entry which is preliminary data.</text>
</comment>
<protein>
    <submittedName>
        <fullName evidence="1">Uncharacterized protein</fullName>
    </submittedName>
</protein>
<dbReference type="RefSeq" id="WP_119149157.1">
    <property type="nucleotide sequence ID" value="NZ_QXJM01000034.1"/>
</dbReference>
<dbReference type="Proteomes" id="UP000266340">
    <property type="component" value="Unassembled WGS sequence"/>
</dbReference>
<dbReference type="AlphaFoldDB" id="A0A398CQS1"/>
<accession>A0A398CQS1</accession>
<keyword evidence="2" id="KW-1185">Reference proteome</keyword>
<name>A0A398CQS1_9BACL</name>
<dbReference type="OrthoDB" id="8478831at2"/>
<evidence type="ECO:0000313" key="2">
    <source>
        <dbReference type="Proteomes" id="UP000266340"/>
    </source>
</evidence>
<reference evidence="1 2" key="1">
    <citation type="submission" date="2018-09" db="EMBL/GenBank/DDBJ databases">
        <title>Cohnella cavernae sp. nov., isolated from a karst cave.</title>
        <authorList>
            <person name="Zhu H."/>
        </authorList>
    </citation>
    <scope>NUCLEOTIDE SEQUENCE [LARGE SCALE GENOMIC DNA]</scope>
    <source>
        <strain evidence="1 2">K2E09-144</strain>
    </source>
</reference>